<sequence>MTATRKRMRLEDSGSSSEGKLLEPSATIKDLPSEVMKNIFSFVGKGNYCFVAPVSKDFCFNYLTMDVIEDKFAHKMDYLQAIGRNKITTAIGDVAPFSFDLAEYCFLYAPVGFQKEVVRNAIWHGKKDIVEMGHAMGVDIKESICWVEIKEAARRGDLEMFKLLQQKGVDFDFHAWAIIPAAAGNNQLEILKWLHENNWFSSSRCKEKMFHAAARSGHISIINWAKDVAGFDFPEYLISSAAASGNLNMIKYLRSKDISWDEYTFYDAAYSGNIALLQYLLDNECPRGDRRICISTGAVENNDHEKAMEVLQWLHSQGFPWYADTCTVAAKEGNLEALKYLKSNNCPWNQECMKKTLQSCNVRVEVLEFLFQNDCPIGNSDLCSIAMNDTDHDRALKILKLLREFSVPWSGQTCKAAAKAGNFTALQWAVSMGCPWDRQGCAEYAAEHGDIEVLKWMKSQGCEWDEDIGAGAAKKGHLETLKWLKSDGCPCNNEDTFANAIQSGNITMVEYCVNNDPSSDYSFYENAIEHFEDPIPVIKLFQKKQYPSDELACTHAACQGDLKLLRWLRFQGFPWDERTCNWAVQNNDFAMLKYAHENGCPWTKETYAYCFSEYGLLYETMTEEIPTDHQCSDEIIEYLQIHICPQPDPEDWIREFIGDY</sequence>
<dbReference type="InterPro" id="IPR036770">
    <property type="entry name" value="Ankyrin_rpt-contain_sf"/>
</dbReference>
<comment type="caution">
    <text evidence="2">The sequence shown here is derived from an EMBL/GenBank/DDBJ whole genome shotgun (WGS) entry which is preliminary data.</text>
</comment>
<gene>
    <name evidence="2" type="ORF">CTEN210_09787</name>
</gene>
<dbReference type="Pfam" id="PF13637">
    <property type="entry name" value="Ank_4"/>
    <property type="match status" value="1"/>
</dbReference>
<dbReference type="EMBL" id="BLLK01000046">
    <property type="protein sequence ID" value="GFH53311.1"/>
    <property type="molecule type" value="Genomic_DNA"/>
</dbReference>
<organism evidence="2 3">
    <name type="scientific">Chaetoceros tenuissimus</name>
    <dbReference type="NCBI Taxonomy" id="426638"/>
    <lineage>
        <taxon>Eukaryota</taxon>
        <taxon>Sar</taxon>
        <taxon>Stramenopiles</taxon>
        <taxon>Ochrophyta</taxon>
        <taxon>Bacillariophyta</taxon>
        <taxon>Coscinodiscophyceae</taxon>
        <taxon>Chaetocerotophycidae</taxon>
        <taxon>Chaetocerotales</taxon>
        <taxon>Chaetocerotaceae</taxon>
        <taxon>Chaetoceros</taxon>
    </lineage>
</organism>
<keyword evidence="3" id="KW-1185">Reference proteome</keyword>
<protein>
    <submittedName>
        <fullName evidence="2">Uncharacterized protein</fullName>
    </submittedName>
</protein>
<accession>A0AAD3H7Q6</accession>
<dbReference type="SUPFAM" id="SSF48403">
    <property type="entry name" value="Ankyrin repeat"/>
    <property type="match status" value="1"/>
</dbReference>
<dbReference type="AlphaFoldDB" id="A0AAD3H7Q6"/>
<evidence type="ECO:0000256" key="1">
    <source>
        <dbReference type="SAM" id="MobiDB-lite"/>
    </source>
</evidence>
<evidence type="ECO:0000313" key="2">
    <source>
        <dbReference type="EMBL" id="GFH53311.1"/>
    </source>
</evidence>
<proteinExistence type="predicted"/>
<name>A0AAD3H7Q6_9STRA</name>
<dbReference type="SUPFAM" id="SSF140860">
    <property type="entry name" value="Pseudo ankyrin repeat-like"/>
    <property type="match status" value="1"/>
</dbReference>
<feature type="region of interest" description="Disordered" evidence="1">
    <location>
        <begin position="1"/>
        <end position="21"/>
    </location>
</feature>
<reference evidence="2 3" key="1">
    <citation type="journal article" date="2021" name="Sci. Rep.">
        <title>The genome of the diatom Chaetoceros tenuissimus carries an ancient integrated fragment of an extant virus.</title>
        <authorList>
            <person name="Hongo Y."/>
            <person name="Kimura K."/>
            <person name="Takaki Y."/>
            <person name="Yoshida Y."/>
            <person name="Baba S."/>
            <person name="Kobayashi G."/>
            <person name="Nagasaki K."/>
            <person name="Hano T."/>
            <person name="Tomaru Y."/>
        </authorList>
    </citation>
    <scope>NUCLEOTIDE SEQUENCE [LARGE SCALE GENOMIC DNA]</scope>
    <source>
        <strain evidence="2 3">NIES-3715</strain>
    </source>
</reference>
<dbReference type="PANTHER" id="PTHR46586">
    <property type="entry name" value="ANKYRIN REPEAT-CONTAINING PROTEIN"/>
    <property type="match status" value="1"/>
</dbReference>
<dbReference type="Gene3D" id="1.25.40.20">
    <property type="entry name" value="Ankyrin repeat-containing domain"/>
    <property type="match status" value="2"/>
</dbReference>
<dbReference type="Proteomes" id="UP001054902">
    <property type="component" value="Unassembled WGS sequence"/>
</dbReference>
<dbReference type="InterPro" id="IPR002110">
    <property type="entry name" value="Ankyrin_rpt"/>
</dbReference>
<dbReference type="PANTHER" id="PTHR46586:SF3">
    <property type="entry name" value="ANKYRIN REPEAT-CONTAINING PROTEIN"/>
    <property type="match status" value="1"/>
</dbReference>
<dbReference type="InterPro" id="IPR052050">
    <property type="entry name" value="SecEffector_AnkRepeat"/>
</dbReference>
<evidence type="ECO:0000313" key="3">
    <source>
        <dbReference type="Proteomes" id="UP001054902"/>
    </source>
</evidence>